<keyword evidence="2" id="KW-1185">Reference proteome</keyword>
<proteinExistence type="predicted"/>
<protein>
    <recommendedName>
        <fullName evidence="3">DUF3679 domain-containing protein</fullName>
    </recommendedName>
</protein>
<organism evidence="1 2">
    <name type="scientific">Cerasibacillus quisquiliarum</name>
    <dbReference type="NCBI Taxonomy" id="227865"/>
    <lineage>
        <taxon>Bacteria</taxon>
        <taxon>Bacillati</taxon>
        <taxon>Bacillota</taxon>
        <taxon>Bacilli</taxon>
        <taxon>Bacillales</taxon>
        <taxon>Bacillaceae</taxon>
        <taxon>Cerasibacillus</taxon>
    </lineage>
</organism>
<dbReference type="Proteomes" id="UP000321491">
    <property type="component" value="Unassembled WGS sequence"/>
</dbReference>
<name>A0A511UZ71_9BACI</name>
<evidence type="ECO:0000313" key="1">
    <source>
        <dbReference type="EMBL" id="GEN31048.1"/>
    </source>
</evidence>
<evidence type="ECO:0000313" key="2">
    <source>
        <dbReference type="Proteomes" id="UP000321491"/>
    </source>
</evidence>
<accession>A0A511UZ71</accession>
<sequence>MMARFTIFVLCFVIFFLIGMLFGLDKQSHHFEENAIYPIKYSESLDINIEKERMHTLNTQKQSPHFTQKLATGLEKIVTGFYEGVVQVIYQISSLLF</sequence>
<dbReference type="EMBL" id="BJXW01000012">
    <property type="protein sequence ID" value="GEN31048.1"/>
    <property type="molecule type" value="Genomic_DNA"/>
</dbReference>
<gene>
    <name evidence="1" type="ORF">CQU01_12860</name>
</gene>
<comment type="caution">
    <text evidence="1">The sequence shown here is derived from an EMBL/GenBank/DDBJ whole genome shotgun (WGS) entry which is preliminary data.</text>
</comment>
<evidence type="ECO:0008006" key="3">
    <source>
        <dbReference type="Google" id="ProtNLM"/>
    </source>
</evidence>
<reference evidence="1 2" key="1">
    <citation type="submission" date="2019-07" db="EMBL/GenBank/DDBJ databases">
        <title>Whole genome shotgun sequence of Cerasibacillus quisquiliarum NBRC 102429.</title>
        <authorList>
            <person name="Hosoyama A."/>
            <person name="Uohara A."/>
            <person name="Ohji S."/>
            <person name="Ichikawa N."/>
        </authorList>
    </citation>
    <scope>NUCLEOTIDE SEQUENCE [LARGE SCALE GENOMIC DNA]</scope>
    <source>
        <strain evidence="1 2">NBRC 102429</strain>
    </source>
</reference>
<dbReference type="AlphaFoldDB" id="A0A511UZ71"/>